<accession>A0AAV4QCG9</accession>
<dbReference type="EMBL" id="BPLR01005913">
    <property type="protein sequence ID" value="GIY05997.1"/>
    <property type="molecule type" value="Genomic_DNA"/>
</dbReference>
<sequence>MRLKTVEIVGYLAVKINKKFAEPKKNPEIEKAYDGVSDYGKDKKLEFNRKIITYSTPNAIWPLFLPKSILSAYRFPLGDFTPSLWAVSPNLGTI</sequence>
<organism evidence="1 2">
    <name type="scientific">Caerostris extrusa</name>
    <name type="common">Bark spider</name>
    <name type="synonym">Caerostris bankana</name>
    <dbReference type="NCBI Taxonomy" id="172846"/>
    <lineage>
        <taxon>Eukaryota</taxon>
        <taxon>Metazoa</taxon>
        <taxon>Ecdysozoa</taxon>
        <taxon>Arthropoda</taxon>
        <taxon>Chelicerata</taxon>
        <taxon>Arachnida</taxon>
        <taxon>Araneae</taxon>
        <taxon>Araneomorphae</taxon>
        <taxon>Entelegynae</taxon>
        <taxon>Araneoidea</taxon>
        <taxon>Araneidae</taxon>
        <taxon>Caerostris</taxon>
    </lineage>
</organism>
<gene>
    <name evidence="1" type="ORF">CEXT_460421</name>
</gene>
<comment type="caution">
    <text evidence="1">The sequence shown here is derived from an EMBL/GenBank/DDBJ whole genome shotgun (WGS) entry which is preliminary data.</text>
</comment>
<evidence type="ECO:0000313" key="2">
    <source>
        <dbReference type="Proteomes" id="UP001054945"/>
    </source>
</evidence>
<protein>
    <submittedName>
        <fullName evidence="1">Uncharacterized protein</fullName>
    </submittedName>
</protein>
<keyword evidence="2" id="KW-1185">Reference proteome</keyword>
<dbReference type="Proteomes" id="UP001054945">
    <property type="component" value="Unassembled WGS sequence"/>
</dbReference>
<proteinExistence type="predicted"/>
<name>A0AAV4QCG9_CAEEX</name>
<dbReference type="AlphaFoldDB" id="A0AAV4QCG9"/>
<evidence type="ECO:0000313" key="1">
    <source>
        <dbReference type="EMBL" id="GIY05997.1"/>
    </source>
</evidence>
<reference evidence="1 2" key="1">
    <citation type="submission" date="2021-06" db="EMBL/GenBank/DDBJ databases">
        <title>Caerostris extrusa draft genome.</title>
        <authorList>
            <person name="Kono N."/>
            <person name="Arakawa K."/>
        </authorList>
    </citation>
    <scope>NUCLEOTIDE SEQUENCE [LARGE SCALE GENOMIC DNA]</scope>
</reference>